<keyword evidence="2" id="KW-1133">Transmembrane helix</keyword>
<evidence type="ECO:0000313" key="3">
    <source>
        <dbReference type="EMBL" id="MEJ8573084.1"/>
    </source>
</evidence>
<reference evidence="3 4" key="1">
    <citation type="submission" date="2024-02" db="EMBL/GenBank/DDBJ databases">
        <title>Genome analysis and characterization of Microbaculum marinisediminis sp. nov., isolated from marine sediment.</title>
        <authorList>
            <person name="Du Z.-J."/>
            <person name="Ye Y.-Q."/>
            <person name="Zhang Z.-R."/>
            <person name="Yuan S.-M."/>
            <person name="Zhang X.-Y."/>
        </authorList>
    </citation>
    <scope>NUCLEOTIDE SEQUENCE [LARGE SCALE GENOMIC DNA]</scope>
    <source>
        <strain evidence="3 4">SDUM1044001</strain>
    </source>
</reference>
<organism evidence="3 4">
    <name type="scientific">Microbaculum marinum</name>
    <dbReference type="NCBI Taxonomy" id="1764581"/>
    <lineage>
        <taxon>Bacteria</taxon>
        <taxon>Pseudomonadati</taxon>
        <taxon>Pseudomonadota</taxon>
        <taxon>Alphaproteobacteria</taxon>
        <taxon>Hyphomicrobiales</taxon>
        <taxon>Tepidamorphaceae</taxon>
        <taxon>Microbaculum</taxon>
    </lineage>
</organism>
<keyword evidence="2" id="KW-0812">Transmembrane</keyword>
<dbReference type="Proteomes" id="UP001378188">
    <property type="component" value="Unassembled WGS sequence"/>
</dbReference>
<keyword evidence="4" id="KW-1185">Reference proteome</keyword>
<keyword evidence="2" id="KW-0472">Membrane</keyword>
<comment type="caution">
    <text evidence="3">The sequence shown here is derived from an EMBL/GenBank/DDBJ whole genome shotgun (WGS) entry which is preliminary data.</text>
</comment>
<gene>
    <name evidence="3" type="ORF">V3328_16450</name>
</gene>
<accession>A0AAW9RUM3</accession>
<protein>
    <recommendedName>
        <fullName evidence="5">RDD domain-containing protein</fullName>
    </recommendedName>
</protein>
<dbReference type="EMBL" id="JAZHOF010000006">
    <property type="protein sequence ID" value="MEJ8573084.1"/>
    <property type="molecule type" value="Genomic_DNA"/>
</dbReference>
<evidence type="ECO:0000256" key="2">
    <source>
        <dbReference type="SAM" id="Phobius"/>
    </source>
</evidence>
<dbReference type="AlphaFoldDB" id="A0AAW9RUM3"/>
<evidence type="ECO:0000313" key="4">
    <source>
        <dbReference type="Proteomes" id="UP001378188"/>
    </source>
</evidence>
<feature type="transmembrane region" description="Helical" evidence="2">
    <location>
        <begin position="176"/>
        <end position="194"/>
    </location>
</feature>
<evidence type="ECO:0000256" key="1">
    <source>
        <dbReference type="SAM" id="MobiDB-lite"/>
    </source>
</evidence>
<dbReference type="RefSeq" id="WP_340330774.1">
    <property type="nucleotide sequence ID" value="NZ_JAZHOF010000006.1"/>
</dbReference>
<evidence type="ECO:0008006" key="5">
    <source>
        <dbReference type="Google" id="ProtNLM"/>
    </source>
</evidence>
<sequence>MTTSLQDSKSSSSDQAYAVEADTMLRFFLSKLDVRLHWLATGRVLSESDAKIHAEVKEGREKLLNVVSVTEDAAWTEAYRLERLLAMIEPPESLIETISERLDEAKGERVRTEPELRIAFATARAAALDDATPPSLKSGAEVPLRSLLLKILEEIHWSIQRKYYARPLIRDVTQRIVQMCIVSAILFLLPYILIYADAAIWGTPRVLTRLYSGVSLYAALTAGLFGAYFSRLQYVATRGDQMTIDELKTSRGYFSLLFRGCIGMCGALIVFFFLRSDMIDGRLFPEFEDAGFSQYKIDIIEPQSSAQQSPAGVGGRAGGTASGSAQAQTAEGGTSVPAEEEVGSSAAPDTHPSTIVPRINPSEDDYALTVIVPREALALLVFWCFLAGFSERLVPSILNSTENTLQSALRERSLSEPGK</sequence>
<feature type="compositionally biased region" description="Low complexity" evidence="1">
    <location>
        <begin position="322"/>
        <end position="334"/>
    </location>
</feature>
<name>A0AAW9RUM3_9HYPH</name>
<feature type="compositionally biased region" description="Gly residues" evidence="1">
    <location>
        <begin position="312"/>
        <end position="321"/>
    </location>
</feature>
<feature type="transmembrane region" description="Helical" evidence="2">
    <location>
        <begin position="214"/>
        <end position="232"/>
    </location>
</feature>
<proteinExistence type="predicted"/>
<feature type="transmembrane region" description="Helical" evidence="2">
    <location>
        <begin position="253"/>
        <end position="274"/>
    </location>
</feature>
<feature type="region of interest" description="Disordered" evidence="1">
    <location>
        <begin position="305"/>
        <end position="358"/>
    </location>
</feature>